<dbReference type="VEuPathDB" id="VectorBase:GAUT043711"/>
<dbReference type="AlphaFoldDB" id="A0A1A9VPT6"/>
<dbReference type="EnsemblMetazoa" id="GAUT043711-RA">
    <property type="protein sequence ID" value="GAUT043711-PA"/>
    <property type="gene ID" value="GAUT043711"/>
</dbReference>
<accession>A0A1A9VPT6</accession>
<dbReference type="Proteomes" id="UP000078200">
    <property type="component" value="Unassembled WGS sequence"/>
</dbReference>
<feature type="region of interest" description="Disordered" evidence="1">
    <location>
        <begin position="230"/>
        <end position="249"/>
    </location>
</feature>
<evidence type="ECO:0000313" key="3">
    <source>
        <dbReference type="Proteomes" id="UP000078200"/>
    </source>
</evidence>
<name>A0A1A9VPT6_GLOAU</name>
<keyword evidence="3" id="KW-1185">Reference proteome</keyword>
<feature type="compositionally biased region" description="Acidic residues" evidence="1">
    <location>
        <begin position="178"/>
        <end position="191"/>
    </location>
</feature>
<reference evidence="2" key="1">
    <citation type="submission" date="2020-05" db="UniProtKB">
        <authorList>
            <consortium name="EnsemblMetazoa"/>
        </authorList>
    </citation>
    <scope>IDENTIFICATION</scope>
    <source>
        <strain evidence="2">TTRI</strain>
    </source>
</reference>
<organism evidence="2 3">
    <name type="scientific">Glossina austeni</name>
    <name type="common">Savannah tsetse fly</name>
    <dbReference type="NCBI Taxonomy" id="7395"/>
    <lineage>
        <taxon>Eukaryota</taxon>
        <taxon>Metazoa</taxon>
        <taxon>Ecdysozoa</taxon>
        <taxon>Arthropoda</taxon>
        <taxon>Hexapoda</taxon>
        <taxon>Insecta</taxon>
        <taxon>Pterygota</taxon>
        <taxon>Neoptera</taxon>
        <taxon>Endopterygota</taxon>
        <taxon>Diptera</taxon>
        <taxon>Brachycera</taxon>
        <taxon>Muscomorpha</taxon>
        <taxon>Hippoboscoidea</taxon>
        <taxon>Glossinidae</taxon>
        <taxon>Glossina</taxon>
    </lineage>
</organism>
<protein>
    <submittedName>
        <fullName evidence="2">Uncharacterized protein</fullName>
    </submittedName>
</protein>
<evidence type="ECO:0000256" key="1">
    <source>
        <dbReference type="SAM" id="MobiDB-lite"/>
    </source>
</evidence>
<evidence type="ECO:0000313" key="2">
    <source>
        <dbReference type="EnsemblMetazoa" id="GAUT043711-PA"/>
    </source>
</evidence>
<feature type="region of interest" description="Disordered" evidence="1">
    <location>
        <begin position="164"/>
        <end position="204"/>
    </location>
</feature>
<sequence>MIFRVFVLFATLTINVTYGFYMRPINRIDKIQIEARNANEWNMFKRKLNLTDEKVQLLQSQRDQKKTKELLYRFIRENPKLINAEKTKNLVNEKEMIERKANQEGETDFVSNQKLDYFRKIYFKMVKRMDFKTHRILRTSLKIVFTDVSQKHLKRSRRTIADTEFLKESDEGEANVKDDDEDYSDNDEYADNSDSTSRYKGYFNDNSQGEVRARRRIKYGSIQNLIMQAMRRRRQQDREESKLIDDIDV</sequence>
<feature type="compositionally biased region" description="Basic and acidic residues" evidence="1">
    <location>
        <begin position="236"/>
        <end position="249"/>
    </location>
</feature>
<feature type="compositionally biased region" description="Basic and acidic residues" evidence="1">
    <location>
        <begin position="164"/>
        <end position="177"/>
    </location>
</feature>
<proteinExistence type="predicted"/>